<keyword evidence="2" id="KW-1133">Transmembrane helix</keyword>
<reference evidence="3 5" key="1">
    <citation type="submission" date="2020-01" db="EMBL/GenBank/DDBJ databases">
        <authorList>
            <consortium name="DOE Joint Genome Institute"/>
            <person name="Haridas S."/>
            <person name="Albert R."/>
            <person name="Binder M."/>
            <person name="Bloem J."/>
            <person name="Labutti K."/>
            <person name="Salamov A."/>
            <person name="Andreopoulos B."/>
            <person name="Baker S.E."/>
            <person name="Barry K."/>
            <person name="Bills G."/>
            <person name="Bluhm B.H."/>
            <person name="Cannon C."/>
            <person name="Castanera R."/>
            <person name="Culley D.E."/>
            <person name="Daum C."/>
            <person name="Ezra D."/>
            <person name="Gonzalez J.B."/>
            <person name="Henrissat B."/>
            <person name="Kuo A."/>
            <person name="Liang C."/>
            <person name="Lipzen A."/>
            <person name="Lutzoni F."/>
            <person name="Magnuson J."/>
            <person name="Mondo S."/>
            <person name="Nolan M."/>
            <person name="Ohm R."/>
            <person name="Pangilinan J."/>
            <person name="Park H.-J."/>
            <person name="Ramirez L."/>
            <person name="Alfaro M."/>
            <person name="Sun H."/>
            <person name="Tritt A."/>
            <person name="Yoshinaga Y."/>
            <person name="Zwiers L.-H."/>
            <person name="Turgeon B.G."/>
            <person name="Goodwin S.B."/>
            <person name="Spatafora J.W."/>
            <person name="Crous P.W."/>
            <person name="Grigoriev I.V."/>
        </authorList>
    </citation>
    <scope>NUCLEOTIDE SEQUENCE</scope>
    <source>
        <strain evidence="3 5">CBS 781.70</strain>
    </source>
</reference>
<dbReference type="GeneID" id="54420257"/>
<dbReference type="RefSeq" id="XP_033533180.1">
    <property type="nucleotide sequence ID" value="XM_033679687.1"/>
</dbReference>
<dbReference type="EMBL" id="ML975161">
    <property type="protein sequence ID" value="KAF1811549.1"/>
    <property type="molecule type" value="Genomic_DNA"/>
</dbReference>
<evidence type="ECO:0000313" key="4">
    <source>
        <dbReference type="Proteomes" id="UP000504638"/>
    </source>
</evidence>
<feature type="region of interest" description="Disordered" evidence="1">
    <location>
        <begin position="1"/>
        <end position="51"/>
    </location>
</feature>
<reference evidence="5" key="3">
    <citation type="submission" date="2025-04" db="UniProtKB">
        <authorList>
            <consortium name="RefSeq"/>
        </authorList>
    </citation>
    <scope>IDENTIFICATION</scope>
    <source>
        <strain evidence="5">CBS 781.70</strain>
    </source>
</reference>
<evidence type="ECO:0000313" key="3">
    <source>
        <dbReference type="EMBL" id="KAF1811549.1"/>
    </source>
</evidence>
<keyword evidence="2" id="KW-0812">Transmembrane</keyword>
<dbReference type="AlphaFoldDB" id="A0A6G1G163"/>
<accession>A0A6G1G163</accession>
<sequence>MSFPEEGSGSVATNPTGALAEESDPRSSDLGTDPNDGSGSGAGSLSESIPSDCLGLGSPSAVCECQRGSWSEDRASAREFCSCPSGTKSNGDPAMPLCISSAIPSSTAARSLSTESPSSASVTSALPSAALASGSPINVSRSGLAPGPVAGIAVGSAVAGAVIASLILFFACVRGRSKKGSGYGSKVRYSDIPEEKDGHLNGASKTPTVSVVETHLPQPAADDVIFGEFGNLRDRIVNHVQAYYHTAEVDDDMIGTAALHGISNITKIPASTLRALLLDPSTRPHALRTYIGCLVLSRATPEADAKVSLLPPEIAGCLPAIAAQSSPVQMALFSKWKAISGVLLQSRYDPNVIVDDDTRNPSIRRALGEAELVLQPFAANLTDERERNLEEIMRGGARFGFILFGQPSSWRFQWDGAVDGLAVFPRLLQLTNDDGQAVQSPRVFGEMEVVQGAHVVSS</sequence>
<keyword evidence="2" id="KW-0472">Membrane</keyword>
<evidence type="ECO:0000256" key="1">
    <source>
        <dbReference type="SAM" id="MobiDB-lite"/>
    </source>
</evidence>
<organism evidence="3">
    <name type="scientific">Eremomyces bilateralis CBS 781.70</name>
    <dbReference type="NCBI Taxonomy" id="1392243"/>
    <lineage>
        <taxon>Eukaryota</taxon>
        <taxon>Fungi</taxon>
        <taxon>Dikarya</taxon>
        <taxon>Ascomycota</taxon>
        <taxon>Pezizomycotina</taxon>
        <taxon>Dothideomycetes</taxon>
        <taxon>Dothideomycetes incertae sedis</taxon>
        <taxon>Eremomycetales</taxon>
        <taxon>Eremomycetaceae</taxon>
        <taxon>Eremomyces</taxon>
    </lineage>
</organism>
<gene>
    <name evidence="3 5" type="ORF">P152DRAFT_459498</name>
</gene>
<proteinExistence type="predicted"/>
<protein>
    <submittedName>
        <fullName evidence="3 5">Uncharacterized protein</fullName>
    </submittedName>
</protein>
<dbReference type="Proteomes" id="UP000504638">
    <property type="component" value="Unplaced"/>
</dbReference>
<dbReference type="OrthoDB" id="5421765at2759"/>
<evidence type="ECO:0000313" key="5">
    <source>
        <dbReference type="RefSeq" id="XP_033533180.1"/>
    </source>
</evidence>
<reference evidence="5" key="2">
    <citation type="submission" date="2020-04" db="EMBL/GenBank/DDBJ databases">
        <authorList>
            <consortium name="NCBI Genome Project"/>
        </authorList>
    </citation>
    <scope>NUCLEOTIDE SEQUENCE</scope>
    <source>
        <strain evidence="5">CBS 781.70</strain>
    </source>
</reference>
<name>A0A6G1G163_9PEZI</name>
<keyword evidence="4" id="KW-1185">Reference proteome</keyword>
<feature type="transmembrane region" description="Helical" evidence="2">
    <location>
        <begin position="149"/>
        <end position="173"/>
    </location>
</feature>
<evidence type="ECO:0000256" key="2">
    <source>
        <dbReference type="SAM" id="Phobius"/>
    </source>
</evidence>